<dbReference type="PANTHER" id="PTHR23253:SF9">
    <property type="entry name" value="EUKARYOTIC TRANSLATION INITIATION FACTOR 4 GAMMA 2"/>
    <property type="match status" value="1"/>
</dbReference>
<dbReference type="GO" id="GO:0016281">
    <property type="term" value="C:eukaryotic translation initiation factor 4F complex"/>
    <property type="evidence" value="ECO:0007669"/>
    <property type="project" value="TreeGrafter"/>
</dbReference>
<dbReference type="GO" id="GO:0003743">
    <property type="term" value="F:translation initiation factor activity"/>
    <property type="evidence" value="ECO:0007669"/>
    <property type="project" value="UniProtKB-KW"/>
</dbReference>
<name>A0A6A4GQ87_9AGAR</name>
<dbReference type="SUPFAM" id="SSF48371">
    <property type="entry name" value="ARM repeat"/>
    <property type="match status" value="1"/>
</dbReference>
<dbReference type="AlphaFoldDB" id="A0A6A4GQ87"/>
<evidence type="ECO:0000256" key="3">
    <source>
        <dbReference type="ARBA" id="ARBA00022917"/>
    </source>
</evidence>
<comment type="similarity">
    <text evidence="1">Belongs to the eukaryotic initiation factor 4G family.</text>
</comment>
<evidence type="ECO:0000259" key="4">
    <source>
        <dbReference type="SMART" id="SM00543"/>
    </source>
</evidence>
<keyword evidence="2" id="KW-0396">Initiation factor</keyword>
<dbReference type="Proteomes" id="UP000799118">
    <property type="component" value="Unassembled WGS sequence"/>
</dbReference>
<keyword evidence="3" id="KW-0648">Protein biosynthesis</keyword>
<gene>
    <name evidence="5" type="ORF">BT96DRAFT_1005024</name>
</gene>
<evidence type="ECO:0000313" key="6">
    <source>
        <dbReference type="Proteomes" id="UP000799118"/>
    </source>
</evidence>
<evidence type="ECO:0000313" key="5">
    <source>
        <dbReference type="EMBL" id="KAE9387523.1"/>
    </source>
</evidence>
<evidence type="ECO:0000256" key="1">
    <source>
        <dbReference type="ARBA" id="ARBA00005775"/>
    </source>
</evidence>
<dbReference type="EMBL" id="ML769795">
    <property type="protein sequence ID" value="KAE9387523.1"/>
    <property type="molecule type" value="Genomic_DNA"/>
</dbReference>
<feature type="domain" description="MIF4G" evidence="4">
    <location>
        <begin position="26"/>
        <end position="229"/>
    </location>
</feature>
<dbReference type="SMART" id="SM00543">
    <property type="entry name" value="MIF4G"/>
    <property type="match status" value="1"/>
</dbReference>
<sequence>MHSTVIVSQTPLSLSPYPLALSQYPLYRMDSSHTYSRSSHLPDISNVTLIIIVWANKSKKEKDGRTLLQVIHLVFEKAIDDTTRSEMYARLCRKIMEHISPNVQACQDDGIKDLEGYSIAGGHLFRKYLLNMCQEEYERGWVNMEATTGAVDENHAANWLLASVENPQEEDIEALCMLLTTVGAILDTAKGRAHMDVYFGRRKELMQSQNEGSRLRFMLQDVIELRGRAYYTYRYRSSSVGIIASFALLCTRHDALRSIMHIYVPFIVNSGLRRSCLNFNVFEGELGTTGVSLAIDEKAHMRADSLTVSFLHIFALFCTAQSTSNISESILQNAAADGINLAALNFTDLVLNEIVGIYDSAQCSNNSGDSSSNGSRIDVHSMKLLFFESNVPLISKPPVPQLTLSQTGIGPSFLSQAESPLPNGTLLPHSPSWILRTSTDLS</sequence>
<dbReference type="InterPro" id="IPR003890">
    <property type="entry name" value="MIF4G-like_typ-3"/>
</dbReference>
<accession>A0A6A4GQ87</accession>
<evidence type="ECO:0000256" key="2">
    <source>
        <dbReference type="ARBA" id="ARBA00022540"/>
    </source>
</evidence>
<dbReference type="Gene3D" id="1.25.40.180">
    <property type="match status" value="2"/>
</dbReference>
<dbReference type="PANTHER" id="PTHR23253">
    <property type="entry name" value="EUKARYOTIC TRANSLATION INITIATION FACTOR 4 GAMMA"/>
    <property type="match status" value="1"/>
</dbReference>
<proteinExistence type="inferred from homology"/>
<dbReference type="InterPro" id="IPR016024">
    <property type="entry name" value="ARM-type_fold"/>
</dbReference>
<reference evidence="5" key="1">
    <citation type="journal article" date="2019" name="Environ. Microbiol.">
        <title>Fungal ecological strategies reflected in gene transcription - a case study of two litter decomposers.</title>
        <authorList>
            <person name="Barbi F."/>
            <person name="Kohler A."/>
            <person name="Barry K."/>
            <person name="Baskaran P."/>
            <person name="Daum C."/>
            <person name="Fauchery L."/>
            <person name="Ihrmark K."/>
            <person name="Kuo A."/>
            <person name="LaButti K."/>
            <person name="Lipzen A."/>
            <person name="Morin E."/>
            <person name="Grigoriev I.V."/>
            <person name="Henrissat B."/>
            <person name="Lindahl B."/>
            <person name="Martin F."/>
        </authorList>
    </citation>
    <scope>NUCLEOTIDE SEQUENCE</scope>
    <source>
        <strain evidence="5">JB14</strain>
    </source>
</reference>
<dbReference type="GO" id="GO:0003729">
    <property type="term" value="F:mRNA binding"/>
    <property type="evidence" value="ECO:0007669"/>
    <property type="project" value="TreeGrafter"/>
</dbReference>
<protein>
    <submittedName>
        <fullName evidence="5">ARM repeat-containing protein</fullName>
    </submittedName>
</protein>
<organism evidence="5 6">
    <name type="scientific">Gymnopus androsaceus JB14</name>
    <dbReference type="NCBI Taxonomy" id="1447944"/>
    <lineage>
        <taxon>Eukaryota</taxon>
        <taxon>Fungi</taxon>
        <taxon>Dikarya</taxon>
        <taxon>Basidiomycota</taxon>
        <taxon>Agaricomycotina</taxon>
        <taxon>Agaricomycetes</taxon>
        <taxon>Agaricomycetidae</taxon>
        <taxon>Agaricales</taxon>
        <taxon>Marasmiineae</taxon>
        <taxon>Omphalotaceae</taxon>
        <taxon>Gymnopus</taxon>
    </lineage>
</organism>
<dbReference type="OrthoDB" id="514777at2759"/>
<keyword evidence="6" id="KW-1185">Reference proteome</keyword>
<dbReference type="Pfam" id="PF02854">
    <property type="entry name" value="MIF4G"/>
    <property type="match status" value="2"/>
</dbReference>